<dbReference type="AlphaFoldDB" id="A0A1H9SJR8"/>
<evidence type="ECO:0000313" key="1">
    <source>
        <dbReference type="EMBL" id="SER85148.1"/>
    </source>
</evidence>
<sequence>MAEREGTVRVVVRLTHAQASVLARAAVVVTSALDCKEVNAADQGLREFRSATALALSQDIVPKAVGRLDSPSRSERRAS</sequence>
<gene>
    <name evidence="1" type="ORF">SAMN05216195_10794</name>
</gene>
<organism evidence="1 2">
    <name type="scientific">Lentzea flaviverrucosa</name>
    <dbReference type="NCBI Taxonomy" id="200379"/>
    <lineage>
        <taxon>Bacteria</taxon>
        <taxon>Bacillati</taxon>
        <taxon>Actinomycetota</taxon>
        <taxon>Actinomycetes</taxon>
        <taxon>Pseudonocardiales</taxon>
        <taxon>Pseudonocardiaceae</taxon>
        <taxon>Lentzea</taxon>
    </lineage>
</organism>
<protein>
    <submittedName>
        <fullName evidence="1">Uncharacterized protein</fullName>
    </submittedName>
</protein>
<dbReference type="Proteomes" id="UP000199028">
    <property type="component" value="Unassembled WGS sequence"/>
</dbReference>
<name>A0A1H9SJR8_9PSEU</name>
<reference evidence="2" key="1">
    <citation type="submission" date="2016-10" db="EMBL/GenBank/DDBJ databases">
        <authorList>
            <person name="Varghese N."/>
            <person name="Submissions S."/>
        </authorList>
    </citation>
    <scope>NUCLEOTIDE SEQUENCE [LARGE SCALE GENOMIC DNA]</scope>
    <source>
        <strain evidence="2">CGMCC 4.578</strain>
    </source>
</reference>
<proteinExistence type="predicted"/>
<accession>A0A1H9SJR8</accession>
<keyword evidence="2" id="KW-1185">Reference proteome</keyword>
<dbReference type="EMBL" id="FOFT01000007">
    <property type="protein sequence ID" value="SER85148.1"/>
    <property type="molecule type" value="Genomic_DNA"/>
</dbReference>
<evidence type="ECO:0000313" key="2">
    <source>
        <dbReference type="Proteomes" id="UP000199028"/>
    </source>
</evidence>